<dbReference type="GO" id="GO:0016868">
    <property type="term" value="F:intramolecular phosphotransferase activity"/>
    <property type="evidence" value="ECO:0007669"/>
    <property type="project" value="InterPro"/>
</dbReference>
<evidence type="ECO:0000256" key="7">
    <source>
        <dbReference type="RuleBase" id="RU004326"/>
    </source>
</evidence>
<keyword evidence="5 7" id="KW-0460">Magnesium</keyword>
<dbReference type="EMBL" id="DTMM01000161">
    <property type="protein sequence ID" value="HFT93809.1"/>
    <property type="molecule type" value="Genomic_DNA"/>
</dbReference>
<evidence type="ECO:0000256" key="6">
    <source>
        <dbReference type="ARBA" id="ARBA00023235"/>
    </source>
</evidence>
<dbReference type="SUPFAM" id="SSF55957">
    <property type="entry name" value="Phosphoglucomutase, C-terminal domain"/>
    <property type="match status" value="1"/>
</dbReference>
<evidence type="ECO:0000259" key="11">
    <source>
        <dbReference type="Pfam" id="PF02880"/>
    </source>
</evidence>
<dbReference type="Pfam" id="PF02878">
    <property type="entry name" value="PGM_PMM_I"/>
    <property type="match status" value="1"/>
</dbReference>
<comment type="similarity">
    <text evidence="2 7">Belongs to the phosphohexose mutase family.</text>
</comment>
<dbReference type="InterPro" id="IPR005843">
    <property type="entry name" value="A-D-PHexomutase_C"/>
</dbReference>
<evidence type="ECO:0000256" key="4">
    <source>
        <dbReference type="ARBA" id="ARBA00022723"/>
    </source>
</evidence>
<gene>
    <name evidence="12" type="ORF">ENX03_07755</name>
</gene>
<evidence type="ECO:0000259" key="9">
    <source>
        <dbReference type="Pfam" id="PF02878"/>
    </source>
</evidence>
<accession>A0A7C3QVQ6</accession>
<dbReference type="InterPro" id="IPR016066">
    <property type="entry name" value="A-D-PHexomutase_CS"/>
</dbReference>
<dbReference type="InterPro" id="IPR036900">
    <property type="entry name" value="A-D-PHexomutase_C_sf"/>
</dbReference>
<feature type="domain" description="Alpha-D-phosphohexomutase C-terminal" evidence="8">
    <location>
        <begin position="389"/>
        <end position="453"/>
    </location>
</feature>
<dbReference type="CDD" id="cd03089">
    <property type="entry name" value="PMM_PGM"/>
    <property type="match status" value="1"/>
</dbReference>
<evidence type="ECO:0000256" key="5">
    <source>
        <dbReference type="ARBA" id="ARBA00022842"/>
    </source>
</evidence>
<dbReference type="InterPro" id="IPR005844">
    <property type="entry name" value="A-D-PHexomutase_a/b/a-I"/>
</dbReference>
<dbReference type="PANTHER" id="PTHR43771:SF2">
    <property type="entry name" value="PHOSPHOMANNOMUTASE_PHOSPHOGLUCOMUTASE"/>
    <property type="match status" value="1"/>
</dbReference>
<dbReference type="Pfam" id="PF00408">
    <property type="entry name" value="PGM_PMM_IV"/>
    <property type="match status" value="1"/>
</dbReference>
<dbReference type="InterPro" id="IPR005845">
    <property type="entry name" value="A-D-PHexomutase_a/b/a-II"/>
</dbReference>
<dbReference type="Gene3D" id="3.30.310.50">
    <property type="entry name" value="Alpha-D-phosphohexomutase, C-terminal domain"/>
    <property type="match status" value="1"/>
</dbReference>
<dbReference type="Pfam" id="PF02880">
    <property type="entry name" value="PGM_PMM_III"/>
    <property type="match status" value="1"/>
</dbReference>
<evidence type="ECO:0000256" key="1">
    <source>
        <dbReference type="ARBA" id="ARBA00001946"/>
    </source>
</evidence>
<keyword evidence="6" id="KW-0413">Isomerase</keyword>
<dbReference type="GO" id="GO:0000287">
    <property type="term" value="F:magnesium ion binding"/>
    <property type="evidence" value="ECO:0007669"/>
    <property type="project" value="InterPro"/>
</dbReference>
<dbReference type="InterPro" id="IPR016055">
    <property type="entry name" value="A-D-PHexomutase_a/b/a-I/II/III"/>
</dbReference>
<evidence type="ECO:0000259" key="10">
    <source>
        <dbReference type="Pfam" id="PF02879"/>
    </source>
</evidence>
<evidence type="ECO:0000256" key="3">
    <source>
        <dbReference type="ARBA" id="ARBA00022553"/>
    </source>
</evidence>
<feature type="domain" description="Alpha-D-phosphohexomutase alpha/beta/alpha" evidence="11">
    <location>
        <begin position="264"/>
        <end position="370"/>
    </location>
</feature>
<dbReference type="InterPro" id="IPR005846">
    <property type="entry name" value="A-D-PHexomutase_a/b/a-III"/>
</dbReference>
<evidence type="ECO:0000313" key="12">
    <source>
        <dbReference type="EMBL" id="HFT93809.1"/>
    </source>
</evidence>
<keyword evidence="4 7" id="KW-0479">Metal-binding</keyword>
<protein>
    <submittedName>
        <fullName evidence="12">Phosphomannomutase/phosphoglucomutase</fullName>
    </submittedName>
</protein>
<proteinExistence type="inferred from homology"/>
<feature type="domain" description="Alpha-D-phosphohexomutase alpha/beta/alpha" evidence="10">
    <location>
        <begin position="157"/>
        <end position="259"/>
    </location>
</feature>
<comment type="cofactor">
    <cofactor evidence="1">
        <name>Mg(2+)</name>
        <dbReference type="ChEBI" id="CHEBI:18420"/>
    </cofactor>
</comment>
<evidence type="ECO:0000256" key="2">
    <source>
        <dbReference type="ARBA" id="ARBA00010231"/>
    </source>
</evidence>
<keyword evidence="3" id="KW-0597">Phosphoprotein</keyword>
<organism evidence="12">
    <name type="scientific">Leptospirillum ferriphilum</name>
    <dbReference type="NCBI Taxonomy" id="178606"/>
    <lineage>
        <taxon>Bacteria</taxon>
        <taxon>Pseudomonadati</taxon>
        <taxon>Nitrospirota</taxon>
        <taxon>Nitrospiria</taxon>
        <taxon>Nitrospirales</taxon>
        <taxon>Nitrospiraceae</taxon>
        <taxon>Leptospirillum</taxon>
    </lineage>
</organism>
<dbReference type="Gene3D" id="3.40.120.10">
    <property type="entry name" value="Alpha-D-Glucose-1,6-Bisphosphate, subunit A, domain 3"/>
    <property type="match status" value="3"/>
</dbReference>
<dbReference type="GO" id="GO:0005975">
    <property type="term" value="P:carbohydrate metabolic process"/>
    <property type="evidence" value="ECO:0007669"/>
    <property type="project" value="InterPro"/>
</dbReference>
<dbReference type="SUPFAM" id="SSF53738">
    <property type="entry name" value="Phosphoglucomutase, first 3 domains"/>
    <property type="match status" value="3"/>
</dbReference>
<dbReference type="InterPro" id="IPR005841">
    <property type="entry name" value="Alpha-D-phosphohexomutase_SF"/>
</dbReference>
<dbReference type="PROSITE" id="PS00710">
    <property type="entry name" value="PGM_PMM"/>
    <property type="match status" value="1"/>
</dbReference>
<dbReference type="PRINTS" id="PR00509">
    <property type="entry name" value="PGMPMM"/>
</dbReference>
<name>A0A7C3QVQ6_9BACT</name>
<comment type="caution">
    <text evidence="12">The sequence shown here is derived from an EMBL/GenBank/DDBJ whole genome shotgun (WGS) entry which is preliminary data.</text>
</comment>
<evidence type="ECO:0000259" key="8">
    <source>
        <dbReference type="Pfam" id="PF00408"/>
    </source>
</evidence>
<dbReference type="AlphaFoldDB" id="A0A7C3QVQ6"/>
<reference evidence="12" key="1">
    <citation type="journal article" date="2020" name="mSystems">
        <title>Genome- and Community-Level Interaction Insights into Carbon Utilization and Element Cycling Functions of Hydrothermarchaeota in Hydrothermal Sediment.</title>
        <authorList>
            <person name="Zhou Z."/>
            <person name="Liu Y."/>
            <person name="Xu W."/>
            <person name="Pan J."/>
            <person name="Luo Z.H."/>
            <person name="Li M."/>
        </authorList>
    </citation>
    <scope>NUCLEOTIDE SEQUENCE [LARGE SCALE GENOMIC DNA]</scope>
    <source>
        <strain evidence="12">SpSt-902</strain>
    </source>
</reference>
<sequence>MIDPPAKIFREYDIRGNAENDLTDPVIFGIGKAYAAVLKENGGKTAAVGRDIRLSSPRIAQVFEDALLSSGVDVMDIGTVPTPLLYFSLFKLPVDGGIMVTGSHNPAADNGIKMALGKETIYGDRIQEIRRRIPLFRSSNGQHAKRGKKTDSSVRMQYLKEQADQFGSLSPFRGRPLRVVIDCGNGTAGLVARELYSSLGIDAEFLFEEPDGRFPHHHPDPTVPENLSALIAKVKDSQADLGIAFDGDSDRIGVVTEHGEILFGDRLLLLFARQVLDALPGSVILSEVKASRILYEEIEKMGGKPLMWKAGHSLIKAKMKETNAPLAGEMSGHIFFSDRNYGYDDALYAGLRLLELMTMAQKTLSELLDPFPRTFSTPEIRRPSSDIRKFEVVEGLREILLRKGYSFSDIDGVRIDFPDGWGLVRPSNTQPVLVLRFEGPTPQRRDRIQEEIETLLREAENSLPTPEA</sequence>
<dbReference type="Pfam" id="PF02879">
    <property type="entry name" value="PGM_PMM_II"/>
    <property type="match status" value="1"/>
</dbReference>
<dbReference type="PANTHER" id="PTHR43771">
    <property type="entry name" value="PHOSPHOMANNOMUTASE"/>
    <property type="match status" value="1"/>
</dbReference>
<feature type="domain" description="Alpha-D-phosphohexomutase alpha/beta/alpha" evidence="9">
    <location>
        <begin position="7"/>
        <end position="132"/>
    </location>
</feature>